<dbReference type="InterPro" id="IPR050415">
    <property type="entry name" value="MRET"/>
</dbReference>
<dbReference type="InterPro" id="IPR017927">
    <property type="entry name" value="FAD-bd_FR_type"/>
</dbReference>
<gene>
    <name evidence="2" type="ORF">A3C24_00605</name>
</gene>
<evidence type="ECO:0000313" key="2">
    <source>
        <dbReference type="EMBL" id="OGK22676.1"/>
    </source>
</evidence>
<dbReference type="GO" id="GO:0016491">
    <property type="term" value="F:oxidoreductase activity"/>
    <property type="evidence" value="ECO:0007669"/>
    <property type="project" value="InterPro"/>
</dbReference>
<accession>A0A1F7GVR4</accession>
<comment type="caution">
    <text evidence="2">The sequence shown here is derived from an EMBL/GenBank/DDBJ whole genome shotgun (WGS) entry which is preliminary data.</text>
</comment>
<dbReference type="Proteomes" id="UP000177159">
    <property type="component" value="Unassembled WGS sequence"/>
</dbReference>
<dbReference type="InterPro" id="IPR001433">
    <property type="entry name" value="OxRdtase_FAD/NAD-bd"/>
</dbReference>
<proteinExistence type="predicted"/>
<evidence type="ECO:0000313" key="3">
    <source>
        <dbReference type="Proteomes" id="UP000177159"/>
    </source>
</evidence>
<dbReference type="Pfam" id="PF00175">
    <property type="entry name" value="NAD_binding_1"/>
    <property type="match status" value="1"/>
</dbReference>
<dbReference type="InterPro" id="IPR001709">
    <property type="entry name" value="Flavoprot_Pyr_Nucl_cyt_Rdtase"/>
</dbReference>
<dbReference type="InterPro" id="IPR017938">
    <property type="entry name" value="Riboflavin_synthase-like_b-brl"/>
</dbReference>
<dbReference type="SUPFAM" id="SSF52343">
    <property type="entry name" value="Ferredoxin reductase-like, C-terminal NADP-linked domain"/>
    <property type="match status" value="1"/>
</dbReference>
<dbReference type="Gene3D" id="3.40.50.80">
    <property type="entry name" value="Nucleotide-binding domain of ferredoxin-NADP reductase (FNR) module"/>
    <property type="match status" value="1"/>
</dbReference>
<protein>
    <recommendedName>
        <fullName evidence="1">FAD-binding FR-type domain-containing protein</fullName>
    </recommendedName>
</protein>
<dbReference type="PRINTS" id="PR00371">
    <property type="entry name" value="FPNCR"/>
</dbReference>
<dbReference type="PRINTS" id="PR00410">
    <property type="entry name" value="PHEHYDRXLASE"/>
</dbReference>
<feature type="domain" description="FAD-binding FR-type" evidence="1">
    <location>
        <begin position="2"/>
        <end position="99"/>
    </location>
</feature>
<dbReference type="Pfam" id="PF00970">
    <property type="entry name" value="FAD_binding_6"/>
    <property type="match status" value="1"/>
</dbReference>
<organism evidence="2 3">
    <name type="scientific">Candidatus Roizmanbacteria bacterium RIFCSPHIGHO2_02_FULL_37_24</name>
    <dbReference type="NCBI Taxonomy" id="1802037"/>
    <lineage>
        <taxon>Bacteria</taxon>
        <taxon>Candidatus Roizmaniibacteriota</taxon>
    </lineage>
</organism>
<dbReference type="EMBL" id="MFZM01000037">
    <property type="protein sequence ID" value="OGK22676.1"/>
    <property type="molecule type" value="Genomic_DNA"/>
</dbReference>
<dbReference type="InterPro" id="IPR008333">
    <property type="entry name" value="Cbr1-like_FAD-bd_dom"/>
</dbReference>
<name>A0A1F7GVR4_9BACT</name>
<dbReference type="PANTHER" id="PTHR47354">
    <property type="entry name" value="NADH OXIDOREDUCTASE HCR"/>
    <property type="match status" value="1"/>
</dbReference>
<dbReference type="Gene3D" id="2.40.30.10">
    <property type="entry name" value="Translation factors"/>
    <property type="match status" value="1"/>
</dbReference>
<dbReference type="SUPFAM" id="SSF63380">
    <property type="entry name" value="Riboflavin synthase domain-like"/>
    <property type="match status" value="1"/>
</dbReference>
<sequence>MLTTYATTLTTKEQLVGDVWRFEFTLDEGQLDIKAGQYLLLKIGEFYRQYSISSPPSHNKSFEIIIEYIPKGIASLYLSQLQVGQKAEFRGPAGVFILRDTPKDKIFLGTGTGIAPIKAMIQHRLSQQVAQMVTDQTNPLVEPMHRLNDLAGSPNLYLFFGLRYRQDVYLFDIFKKLAEEHKNFHFKLCLSREQSLEGLDGNHYVQGRVNAHIETLLQGKNPNDFEYYICGGRQTVDSLRAFVEGFGVLKENISFEIFT</sequence>
<dbReference type="CDD" id="cd00322">
    <property type="entry name" value="FNR_like"/>
    <property type="match status" value="1"/>
</dbReference>
<evidence type="ECO:0000259" key="1">
    <source>
        <dbReference type="PROSITE" id="PS51384"/>
    </source>
</evidence>
<reference evidence="2 3" key="1">
    <citation type="journal article" date="2016" name="Nat. Commun.">
        <title>Thousands of microbial genomes shed light on interconnected biogeochemical processes in an aquifer system.</title>
        <authorList>
            <person name="Anantharaman K."/>
            <person name="Brown C.T."/>
            <person name="Hug L.A."/>
            <person name="Sharon I."/>
            <person name="Castelle C.J."/>
            <person name="Probst A.J."/>
            <person name="Thomas B.C."/>
            <person name="Singh A."/>
            <person name="Wilkins M.J."/>
            <person name="Karaoz U."/>
            <person name="Brodie E.L."/>
            <person name="Williams K.H."/>
            <person name="Hubbard S.S."/>
            <person name="Banfield J.F."/>
        </authorList>
    </citation>
    <scope>NUCLEOTIDE SEQUENCE [LARGE SCALE GENOMIC DNA]</scope>
</reference>
<dbReference type="InterPro" id="IPR039261">
    <property type="entry name" value="FNR_nucleotide-bd"/>
</dbReference>
<dbReference type="PANTHER" id="PTHR47354:SF5">
    <property type="entry name" value="PROTEIN RFBI"/>
    <property type="match status" value="1"/>
</dbReference>
<dbReference type="PROSITE" id="PS51384">
    <property type="entry name" value="FAD_FR"/>
    <property type="match status" value="1"/>
</dbReference>
<dbReference type="AlphaFoldDB" id="A0A1F7GVR4"/>